<keyword evidence="7" id="KW-1185">Reference proteome</keyword>
<dbReference type="PANTHER" id="PTHR42715:SF10">
    <property type="entry name" value="BETA-GLUCOSIDASE"/>
    <property type="match status" value="1"/>
</dbReference>
<dbReference type="EMBL" id="JAWSTH010000075">
    <property type="protein sequence ID" value="MDW5597129.1"/>
    <property type="molecule type" value="Genomic_DNA"/>
</dbReference>
<dbReference type="InterPro" id="IPR002772">
    <property type="entry name" value="Glyco_hydro_3_C"/>
</dbReference>
<evidence type="ECO:0000256" key="3">
    <source>
        <dbReference type="SAM" id="MobiDB-lite"/>
    </source>
</evidence>
<protein>
    <submittedName>
        <fullName evidence="6">Glycoside hydrolase family 3 C-terminal domain-containing protein</fullName>
    </submittedName>
</protein>
<dbReference type="PROSITE" id="PS51820">
    <property type="entry name" value="PA14"/>
    <property type="match status" value="1"/>
</dbReference>
<dbReference type="Gene3D" id="2.60.40.10">
    <property type="entry name" value="Immunoglobulins"/>
    <property type="match status" value="1"/>
</dbReference>
<accession>A0ABU4HVB9</accession>
<organism evidence="6 7">
    <name type="scientific">Conexibacter stalactiti</name>
    <dbReference type="NCBI Taxonomy" id="1940611"/>
    <lineage>
        <taxon>Bacteria</taxon>
        <taxon>Bacillati</taxon>
        <taxon>Actinomycetota</taxon>
        <taxon>Thermoleophilia</taxon>
        <taxon>Solirubrobacterales</taxon>
        <taxon>Conexibacteraceae</taxon>
        <taxon>Conexibacter</taxon>
    </lineage>
</organism>
<dbReference type="Gene3D" id="3.40.50.1700">
    <property type="entry name" value="Glycoside hydrolase family 3 C-terminal domain"/>
    <property type="match status" value="1"/>
</dbReference>
<dbReference type="Pfam" id="PF07691">
    <property type="entry name" value="PA14"/>
    <property type="match status" value="1"/>
</dbReference>
<feature type="region of interest" description="Disordered" evidence="3">
    <location>
        <begin position="277"/>
        <end position="298"/>
    </location>
</feature>
<dbReference type="SMART" id="SM00758">
    <property type="entry name" value="PA14"/>
    <property type="match status" value="1"/>
</dbReference>
<dbReference type="PANTHER" id="PTHR42715">
    <property type="entry name" value="BETA-GLUCOSIDASE"/>
    <property type="match status" value="1"/>
</dbReference>
<keyword evidence="2 6" id="KW-0378">Hydrolase</keyword>
<dbReference type="InterPro" id="IPR017853">
    <property type="entry name" value="GH"/>
</dbReference>
<evidence type="ECO:0000256" key="2">
    <source>
        <dbReference type="ARBA" id="ARBA00022801"/>
    </source>
</evidence>
<dbReference type="GO" id="GO:0016787">
    <property type="term" value="F:hydrolase activity"/>
    <property type="evidence" value="ECO:0007669"/>
    <property type="project" value="UniProtKB-KW"/>
</dbReference>
<evidence type="ECO:0000313" key="6">
    <source>
        <dbReference type="EMBL" id="MDW5597129.1"/>
    </source>
</evidence>
<dbReference type="InterPro" id="IPR001764">
    <property type="entry name" value="Glyco_hydro_3_N"/>
</dbReference>
<evidence type="ECO:0000256" key="4">
    <source>
        <dbReference type="SAM" id="SignalP"/>
    </source>
</evidence>
<dbReference type="Gene3D" id="2.60.120.260">
    <property type="entry name" value="Galactose-binding domain-like"/>
    <property type="match status" value="1"/>
</dbReference>
<dbReference type="SUPFAM" id="SSF51445">
    <property type="entry name" value="(Trans)glycosidases"/>
    <property type="match status" value="1"/>
</dbReference>
<dbReference type="Proteomes" id="UP001284601">
    <property type="component" value="Unassembled WGS sequence"/>
</dbReference>
<dbReference type="InterPro" id="IPR037524">
    <property type="entry name" value="PA14/GLEYA"/>
</dbReference>
<proteinExistence type="inferred from homology"/>
<dbReference type="InterPro" id="IPR036881">
    <property type="entry name" value="Glyco_hydro_3_C_sf"/>
</dbReference>
<feature type="domain" description="PA14" evidence="5">
    <location>
        <begin position="458"/>
        <end position="614"/>
    </location>
</feature>
<dbReference type="Gene3D" id="3.20.20.300">
    <property type="entry name" value="Glycoside hydrolase, family 3, N-terminal domain"/>
    <property type="match status" value="1"/>
</dbReference>
<comment type="similarity">
    <text evidence="1">Belongs to the glycosyl hydrolase 3 family.</text>
</comment>
<dbReference type="InterPro" id="IPR013783">
    <property type="entry name" value="Ig-like_fold"/>
</dbReference>
<dbReference type="Pfam" id="PF00933">
    <property type="entry name" value="Glyco_hydro_3"/>
    <property type="match status" value="1"/>
</dbReference>
<sequence>MSGMSLRKRAALAGALSAALIVVGAPPGALAQEPDWATDPAVQQRVETLIGQLTTEEKADLATGRINNFYGFYNNPIERLGIPAQTMADGPVGARIANPNVNGQRSTQLPSASALGATFSTELADAYGGLIADEAFATGHNVLLAPSLDIARDARWGRAFEGFSEDPLLNGTLGSAYVSAVQRRPVIATIKHFIAYNQETERFRVSAQVDDRALHEIYGRPYEIAVAASRPGAAMCSFNRINEVYACENPLMNTLLKGEYGFRGFIMSDYNATPRNTARAANNGLDQEQPGDQGPGSANFGARLVAAVQAGDVPVSRLNDMARRILRPMIGLGLFENPPLIRPLPQREHGQIARSIAAQGMVLLKNERRALPLRPDPDALTSIAVIGPDADNASAQGGGSSVVRPTYTVSPLDGIRARAGSDVRVTYAAGTDGITEGDLLPGPAPVPSTVLRPSDGAPGDRGLSAQYWPNTTFSGDPQISQTDVGVNVNWGFYNFPGFNAASPKVPTLRETRGLATSDLSARWTGSLIAPATAEYTLGLTARGDATLRLDGDVFVQHTGALSSIGRTIRLTAGQPHTVRIDYSAARESTYQGGQVRFFWQHPDDVVSPAMSDAVADARAADVAVVVVRDYESEGPGDRPSLDLPKEQDQLIRRVARVNPRTVVVIETGAPTKTSTWEEDVRGIVHAWYPGQEQGNAIADVLFGDVNPSGKMPATVPVDETQTPTSTLEQFPGVNLLAQYSEGIFVGYRGYQRRGIQAAYPFGFGLSYTTFAYRRLRVRGGAGDPQVTFTVRNTGRRAGTEVVQVYVGRLPTRFVATPPKQLAGFTRLTLAPGARARTSVTIPRSALSYWDSGAQHWVTPSGRVPVYVGGDSDDAALAGVINVR</sequence>
<keyword evidence="4" id="KW-0732">Signal</keyword>
<evidence type="ECO:0000313" key="7">
    <source>
        <dbReference type="Proteomes" id="UP001284601"/>
    </source>
</evidence>
<dbReference type="PRINTS" id="PR00133">
    <property type="entry name" value="GLHYDRLASE3"/>
</dbReference>
<evidence type="ECO:0000256" key="1">
    <source>
        <dbReference type="ARBA" id="ARBA00005336"/>
    </source>
</evidence>
<feature type="signal peptide" evidence="4">
    <location>
        <begin position="1"/>
        <end position="31"/>
    </location>
</feature>
<dbReference type="InterPro" id="IPR026891">
    <property type="entry name" value="Fn3-like"/>
</dbReference>
<comment type="caution">
    <text evidence="6">The sequence shown here is derived from an EMBL/GenBank/DDBJ whole genome shotgun (WGS) entry which is preliminary data.</text>
</comment>
<dbReference type="SMART" id="SM01217">
    <property type="entry name" value="Fn3_like"/>
    <property type="match status" value="1"/>
</dbReference>
<dbReference type="Pfam" id="PF01915">
    <property type="entry name" value="Glyco_hydro_3_C"/>
    <property type="match status" value="1"/>
</dbReference>
<gene>
    <name evidence="6" type="ORF">R7226_22475</name>
</gene>
<reference evidence="7" key="1">
    <citation type="submission" date="2023-07" db="EMBL/GenBank/DDBJ databases">
        <title>Conexibacter stalactiti sp. nov., isolated from stalactites in a lava cave and emended description of the genus Conexibacter.</title>
        <authorList>
            <person name="Lee S.D."/>
        </authorList>
    </citation>
    <scope>NUCLEOTIDE SEQUENCE [LARGE SCALE GENOMIC DNA]</scope>
    <source>
        <strain evidence="7">KCTC 39840</strain>
    </source>
</reference>
<dbReference type="InterPro" id="IPR050288">
    <property type="entry name" value="Cellulose_deg_GH3"/>
</dbReference>
<name>A0ABU4HVB9_9ACTN</name>
<dbReference type="SUPFAM" id="SSF52279">
    <property type="entry name" value="Beta-D-glucan exohydrolase, C-terminal domain"/>
    <property type="match status" value="1"/>
</dbReference>
<feature type="chain" id="PRO_5047455352" evidence="4">
    <location>
        <begin position="32"/>
        <end position="883"/>
    </location>
</feature>
<dbReference type="RefSeq" id="WP_318599591.1">
    <property type="nucleotide sequence ID" value="NZ_JAWSTH010000075.1"/>
</dbReference>
<dbReference type="InterPro" id="IPR036962">
    <property type="entry name" value="Glyco_hydro_3_N_sf"/>
</dbReference>
<dbReference type="Pfam" id="PF14310">
    <property type="entry name" value="Fn3-like"/>
    <property type="match status" value="1"/>
</dbReference>
<dbReference type="InterPro" id="IPR011658">
    <property type="entry name" value="PA14_dom"/>
</dbReference>
<evidence type="ECO:0000259" key="5">
    <source>
        <dbReference type="PROSITE" id="PS51820"/>
    </source>
</evidence>